<sequence>MAWSTKVFCLTSVSLPLRSQEKQFKGKLTIS</sequence>
<accession>A0A0A9HGX3</accession>
<reference evidence="1" key="2">
    <citation type="journal article" date="2015" name="Data Brief">
        <title>Shoot transcriptome of the giant reed, Arundo donax.</title>
        <authorList>
            <person name="Barrero R.A."/>
            <person name="Guerrero F.D."/>
            <person name="Moolhuijzen P."/>
            <person name="Goolsby J.A."/>
            <person name="Tidwell J."/>
            <person name="Bellgard S.E."/>
            <person name="Bellgard M.I."/>
        </authorList>
    </citation>
    <scope>NUCLEOTIDE SEQUENCE</scope>
    <source>
        <tissue evidence="1">Shoot tissue taken approximately 20 cm above the soil surface</tissue>
    </source>
</reference>
<evidence type="ECO:0000313" key="1">
    <source>
        <dbReference type="EMBL" id="JAE36440.1"/>
    </source>
</evidence>
<proteinExistence type="predicted"/>
<dbReference type="EMBL" id="GBRH01161456">
    <property type="protein sequence ID" value="JAE36440.1"/>
    <property type="molecule type" value="Transcribed_RNA"/>
</dbReference>
<reference evidence="1" key="1">
    <citation type="submission" date="2014-09" db="EMBL/GenBank/DDBJ databases">
        <authorList>
            <person name="Magalhaes I.L.F."/>
            <person name="Oliveira U."/>
            <person name="Santos F.R."/>
            <person name="Vidigal T.H.D.A."/>
            <person name="Brescovit A.D."/>
            <person name="Santos A.J."/>
        </authorList>
    </citation>
    <scope>NUCLEOTIDE SEQUENCE</scope>
    <source>
        <tissue evidence="1">Shoot tissue taken approximately 20 cm above the soil surface</tissue>
    </source>
</reference>
<name>A0A0A9HGX3_ARUDO</name>
<organism evidence="1">
    <name type="scientific">Arundo donax</name>
    <name type="common">Giant reed</name>
    <name type="synonym">Donax arundinaceus</name>
    <dbReference type="NCBI Taxonomy" id="35708"/>
    <lineage>
        <taxon>Eukaryota</taxon>
        <taxon>Viridiplantae</taxon>
        <taxon>Streptophyta</taxon>
        <taxon>Embryophyta</taxon>
        <taxon>Tracheophyta</taxon>
        <taxon>Spermatophyta</taxon>
        <taxon>Magnoliopsida</taxon>
        <taxon>Liliopsida</taxon>
        <taxon>Poales</taxon>
        <taxon>Poaceae</taxon>
        <taxon>PACMAD clade</taxon>
        <taxon>Arundinoideae</taxon>
        <taxon>Arundineae</taxon>
        <taxon>Arundo</taxon>
    </lineage>
</organism>
<dbReference type="AlphaFoldDB" id="A0A0A9HGX3"/>
<protein>
    <submittedName>
        <fullName evidence="1">Uncharacterized protein</fullName>
    </submittedName>
</protein>